<name>A0A8J8T539_HALGN</name>
<feature type="region of interest" description="Disordered" evidence="1">
    <location>
        <begin position="268"/>
        <end position="292"/>
    </location>
</feature>
<feature type="region of interest" description="Disordered" evidence="1">
    <location>
        <begin position="224"/>
        <end position="254"/>
    </location>
</feature>
<protein>
    <recommendedName>
        <fullName evidence="2">C2 domain-containing protein</fullName>
    </recommendedName>
</protein>
<accession>A0A8J8T539</accession>
<keyword evidence="4" id="KW-1185">Reference proteome</keyword>
<gene>
    <name evidence="3" type="ORF">FGO68_gene1466</name>
</gene>
<dbReference type="SUPFAM" id="SSF49562">
    <property type="entry name" value="C2 domain (Calcium/lipid-binding domain, CaLB)"/>
    <property type="match status" value="2"/>
</dbReference>
<dbReference type="PROSITE" id="PS50004">
    <property type="entry name" value="C2"/>
    <property type="match status" value="2"/>
</dbReference>
<evidence type="ECO:0000313" key="3">
    <source>
        <dbReference type="EMBL" id="TNV82712.1"/>
    </source>
</evidence>
<dbReference type="PANTHER" id="PTHR47052:SF3">
    <property type="entry name" value="INGRESSION PROTEIN 1"/>
    <property type="match status" value="1"/>
</dbReference>
<sequence>MYNNSHHHKGQLHIMVIEGKLYRNTETFGQMDPFILIKHNGVKYRTPVLEEVGKNPVWNHLLIIPVASEEESLQRESLEIVCYDEDLMMDDCVGQETFKASQLVGLKQWFPLKYKGKISAEILLDTYYMREEDDKELVNLDTFEEMLKLGTPANKQNQAAYFSHQKSNGLMTPHLGGATPNSLQTMDSNGRLTYMVSQKSINFSTMQRAIQSSIMKRVINKKVQNQTTTHTPQAKDQGDDYNTQNSSPLVARQTSSGLKTNLQFGASISPQTKPQASPQQIQPTAPKRHHQSTVLLDPLSLKSDVAPPQADRKSAFALSQNGNQESSTLQVKIVEATLTRDTEVIGKMDPFIKIECDGRDYRTKVIEEGGKNPKWNEMLTVSLQSTNGNIRFVCYDEDLAINDLVGEAVVKLSTITQSSVKRHSFPLLFKGKQSGELFIETKYIPAIIVEAQSDELEQSLQYASANKLPRISRYANENPISASIDYQNFLNNGQGFANNGMTPMARAGLSTFGLSMQQQVLQQAVRGGNNNQAARRSVLANTQSQQLNQQNQQYGGFNNAPGGHGSPQNYMSSLQRGNFILPGNYMTQSQPSMQPSGFSQYMHLGSNQFPPISNGAVALSQQLQNGFSASVFSYGQSPTAMARSPKNLIIIKSSDKNKDLWKKVPDRY</sequence>
<evidence type="ECO:0000259" key="2">
    <source>
        <dbReference type="PROSITE" id="PS50004"/>
    </source>
</evidence>
<reference evidence="3" key="1">
    <citation type="submission" date="2019-06" db="EMBL/GenBank/DDBJ databases">
        <authorList>
            <person name="Zheng W."/>
        </authorList>
    </citation>
    <scope>NUCLEOTIDE SEQUENCE</scope>
    <source>
        <strain evidence="3">QDHG01</strain>
    </source>
</reference>
<dbReference type="Gene3D" id="2.60.40.150">
    <property type="entry name" value="C2 domain"/>
    <property type="match status" value="2"/>
</dbReference>
<dbReference type="PANTHER" id="PTHR47052">
    <property type="entry name" value="CONSERVED SERINE PROLINE-RICH PROTEIN (AFU_ORTHOLOGUE AFUA_2G01790)"/>
    <property type="match status" value="1"/>
</dbReference>
<dbReference type="SMART" id="SM00239">
    <property type="entry name" value="C2"/>
    <property type="match status" value="2"/>
</dbReference>
<comment type="caution">
    <text evidence="3">The sequence shown here is derived from an EMBL/GenBank/DDBJ whole genome shotgun (WGS) entry which is preliminary data.</text>
</comment>
<dbReference type="OrthoDB" id="447506at2759"/>
<dbReference type="Proteomes" id="UP000785679">
    <property type="component" value="Unassembled WGS sequence"/>
</dbReference>
<proteinExistence type="predicted"/>
<dbReference type="AlphaFoldDB" id="A0A8J8T539"/>
<dbReference type="InterPro" id="IPR000008">
    <property type="entry name" value="C2_dom"/>
</dbReference>
<evidence type="ECO:0000313" key="4">
    <source>
        <dbReference type="Proteomes" id="UP000785679"/>
    </source>
</evidence>
<dbReference type="CDD" id="cd00030">
    <property type="entry name" value="C2"/>
    <property type="match status" value="2"/>
</dbReference>
<feature type="domain" description="C2" evidence="2">
    <location>
        <begin position="310"/>
        <end position="427"/>
    </location>
</feature>
<dbReference type="EMBL" id="RRYP01004633">
    <property type="protein sequence ID" value="TNV82712.1"/>
    <property type="molecule type" value="Genomic_DNA"/>
</dbReference>
<dbReference type="InterPro" id="IPR052981">
    <property type="entry name" value="Ingression_C2_domain"/>
</dbReference>
<dbReference type="InterPro" id="IPR035892">
    <property type="entry name" value="C2_domain_sf"/>
</dbReference>
<feature type="compositionally biased region" description="Polar residues" evidence="1">
    <location>
        <begin position="268"/>
        <end position="283"/>
    </location>
</feature>
<dbReference type="Pfam" id="PF00168">
    <property type="entry name" value="C2"/>
    <property type="match status" value="2"/>
</dbReference>
<evidence type="ECO:0000256" key="1">
    <source>
        <dbReference type="SAM" id="MobiDB-lite"/>
    </source>
</evidence>
<feature type="domain" description="C2" evidence="2">
    <location>
        <begin position="1"/>
        <end position="114"/>
    </location>
</feature>
<organism evidence="3 4">
    <name type="scientific">Halteria grandinella</name>
    <dbReference type="NCBI Taxonomy" id="5974"/>
    <lineage>
        <taxon>Eukaryota</taxon>
        <taxon>Sar</taxon>
        <taxon>Alveolata</taxon>
        <taxon>Ciliophora</taxon>
        <taxon>Intramacronucleata</taxon>
        <taxon>Spirotrichea</taxon>
        <taxon>Stichotrichia</taxon>
        <taxon>Sporadotrichida</taxon>
        <taxon>Halteriidae</taxon>
        <taxon>Halteria</taxon>
    </lineage>
</organism>